<dbReference type="Proteomes" id="UP001497497">
    <property type="component" value="Unassembled WGS sequence"/>
</dbReference>
<keyword evidence="3" id="KW-1185">Reference proteome</keyword>
<dbReference type="EMBL" id="CAXITT010000768">
    <property type="protein sequence ID" value="CAL1546088.1"/>
    <property type="molecule type" value="Genomic_DNA"/>
</dbReference>
<organism evidence="2 3">
    <name type="scientific">Lymnaea stagnalis</name>
    <name type="common">Great pond snail</name>
    <name type="synonym">Helix stagnalis</name>
    <dbReference type="NCBI Taxonomy" id="6523"/>
    <lineage>
        <taxon>Eukaryota</taxon>
        <taxon>Metazoa</taxon>
        <taxon>Spiralia</taxon>
        <taxon>Lophotrochozoa</taxon>
        <taxon>Mollusca</taxon>
        <taxon>Gastropoda</taxon>
        <taxon>Heterobranchia</taxon>
        <taxon>Euthyneura</taxon>
        <taxon>Panpulmonata</taxon>
        <taxon>Hygrophila</taxon>
        <taxon>Lymnaeoidea</taxon>
        <taxon>Lymnaeidae</taxon>
        <taxon>Lymnaea</taxon>
    </lineage>
</organism>
<gene>
    <name evidence="2" type="ORF">GSLYS_00019465001</name>
</gene>
<reference evidence="2 3" key="1">
    <citation type="submission" date="2024-04" db="EMBL/GenBank/DDBJ databases">
        <authorList>
            <consortium name="Genoscope - CEA"/>
            <person name="William W."/>
        </authorList>
    </citation>
    <scope>NUCLEOTIDE SEQUENCE [LARGE SCALE GENOMIC DNA]</scope>
</reference>
<proteinExistence type="predicted"/>
<sequence length="242" mass="26721">YGAPSRLDNSRDIYSIGCRANASGRDYLSPPASPNLSMRTNHSAFRDREGAVYVSCTATSHYNNTPSSPPPPPLPSGIGYRGNDLPASPVNNSPTALRDRDFIGTRTNTSNSHCHNSAAAVKEREYLSMRNSILGSPRFHRRNMPVYQPEPIEMDNLTVPTSDEINMTPESSPELAKRSWFGGLMGMEQEHHFVMVREKSFSQVKADLVHAFLSTCDLSHCVVSTTTFRGEYRRGGGSSMFS</sequence>
<evidence type="ECO:0000313" key="2">
    <source>
        <dbReference type="EMBL" id="CAL1546088.1"/>
    </source>
</evidence>
<feature type="region of interest" description="Disordered" evidence="1">
    <location>
        <begin position="62"/>
        <end position="86"/>
    </location>
</feature>
<comment type="caution">
    <text evidence="2">The sequence shown here is derived from an EMBL/GenBank/DDBJ whole genome shotgun (WGS) entry which is preliminary data.</text>
</comment>
<protein>
    <submittedName>
        <fullName evidence="2">Uncharacterized protein</fullName>
    </submittedName>
</protein>
<evidence type="ECO:0000313" key="3">
    <source>
        <dbReference type="Proteomes" id="UP001497497"/>
    </source>
</evidence>
<accession>A0AAV2IGB0</accession>
<name>A0AAV2IGB0_LYMST</name>
<feature type="non-terminal residue" evidence="2">
    <location>
        <position position="1"/>
    </location>
</feature>
<feature type="non-terminal residue" evidence="2">
    <location>
        <position position="242"/>
    </location>
</feature>
<dbReference type="Pfam" id="PF21122">
    <property type="entry name" value="KA1_BRSK"/>
    <property type="match status" value="1"/>
</dbReference>
<dbReference type="AlphaFoldDB" id="A0AAV2IGB0"/>
<evidence type="ECO:0000256" key="1">
    <source>
        <dbReference type="SAM" id="MobiDB-lite"/>
    </source>
</evidence>